<organism evidence="5 6">
    <name type="scientific">Kutzneria kofuensis</name>
    <dbReference type="NCBI Taxonomy" id="103725"/>
    <lineage>
        <taxon>Bacteria</taxon>
        <taxon>Bacillati</taxon>
        <taxon>Actinomycetota</taxon>
        <taxon>Actinomycetes</taxon>
        <taxon>Pseudonocardiales</taxon>
        <taxon>Pseudonocardiaceae</taxon>
        <taxon>Kutzneria</taxon>
    </lineage>
</organism>
<dbReference type="SUPFAM" id="SSF53822">
    <property type="entry name" value="Periplasmic binding protein-like I"/>
    <property type="match status" value="1"/>
</dbReference>
<dbReference type="InterPro" id="IPR025997">
    <property type="entry name" value="SBP_2_dom"/>
</dbReference>
<dbReference type="PROSITE" id="PS51257">
    <property type="entry name" value="PROKAR_LIPOPROTEIN"/>
    <property type="match status" value="1"/>
</dbReference>
<dbReference type="InterPro" id="IPR028082">
    <property type="entry name" value="Peripla_BP_I"/>
</dbReference>
<sequence length="384" mass="39078">MQLGRIVPLVVAGLLASACTGGPQNAVVNQAVTERIALVPPGIHDALADARRRVADSLEGRSGFVPPAQGPRAQRKGGTIAYVAADLTNGGVTAVGAAVTEAAGEIGWHVMTLDGKGTAQGRADALDRAVTIRPDGIVLGGFDATEQAATIRQAAALGIPVVGWHAGPAPGPIPAAGVFANVTTDPLQVAWLAAAYAVADSNGTAGVVVLTDSTYQVAARKAEAMRAYLGLCSGCAVLSAEDSPIGDADISMTGLVSSLLRRDGSRLGYLLAVNGNYFGAAKPELNNAGKPAAGPPVAVAAGDGDAAEFQRVRDGDHQAATVAEPLVLQGWQVVDELNRALAGRPSSGFVATPALITRRNVPAGDVFDPPSGYRDVYRKMWNGS</sequence>
<comment type="subcellular location">
    <subcellularLocation>
        <location evidence="1">Cell envelope</location>
    </subcellularLocation>
</comment>
<evidence type="ECO:0000259" key="4">
    <source>
        <dbReference type="Pfam" id="PF13407"/>
    </source>
</evidence>
<dbReference type="RefSeq" id="WP_184867984.1">
    <property type="nucleotide sequence ID" value="NZ_BAAAWY010000101.1"/>
</dbReference>
<dbReference type="PANTHER" id="PTHR46847">
    <property type="entry name" value="D-ALLOSE-BINDING PERIPLASMIC PROTEIN-RELATED"/>
    <property type="match status" value="1"/>
</dbReference>
<dbReference type="EMBL" id="JACHIR010000001">
    <property type="protein sequence ID" value="MBB5896307.1"/>
    <property type="molecule type" value="Genomic_DNA"/>
</dbReference>
<dbReference type="Pfam" id="PF13407">
    <property type="entry name" value="Peripla_BP_4"/>
    <property type="match status" value="1"/>
</dbReference>
<dbReference type="AlphaFoldDB" id="A0A7W9KPL1"/>
<dbReference type="GO" id="GO:0030246">
    <property type="term" value="F:carbohydrate binding"/>
    <property type="evidence" value="ECO:0007669"/>
    <property type="project" value="UniProtKB-ARBA"/>
</dbReference>
<gene>
    <name evidence="5" type="ORF">BJ998_007503</name>
</gene>
<protein>
    <submittedName>
        <fullName evidence="5">Ribose transport system substrate-binding protein</fullName>
    </submittedName>
</protein>
<dbReference type="Proteomes" id="UP000585638">
    <property type="component" value="Unassembled WGS sequence"/>
</dbReference>
<dbReference type="Gene3D" id="3.40.50.2300">
    <property type="match status" value="2"/>
</dbReference>
<comment type="similarity">
    <text evidence="2">Belongs to the bacterial solute-binding protein 2 family.</text>
</comment>
<evidence type="ECO:0000313" key="6">
    <source>
        <dbReference type="Proteomes" id="UP000585638"/>
    </source>
</evidence>
<dbReference type="PANTHER" id="PTHR46847:SF1">
    <property type="entry name" value="D-ALLOSE-BINDING PERIPLASMIC PROTEIN-RELATED"/>
    <property type="match status" value="1"/>
</dbReference>
<dbReference type="GO" id="GO:0030313">
    <property type="term" value="C:cell envelope"/>
    <property type="evidence" value="ECO:0007669"/>
    <property type="project" value="UniProtKB-SubCell"/>
</dbReference>
<reference evidence="5 6" key="1">
    <citation type="submission" date="2020-08" db="EMBL/GenBank/DDBJ databases">
        <title>Sequencing the genomes of 1000 actinobacteria strains.</title>
        <authorList>
            <person name="Klenk H.-P."/>
        </authorList>
    </citation>
    <scope>NUCLEOTIDE SEQUENCE [LARGE SCALE GENOMIC DNA]</scope>
    <source>
        <strain evidence="5 6">DSM 43851</strain>
    </source>
</reference>
<name>A0A7W9KPL1_9PSEU</name>
<keyword evidence="3" id="KW-0732">Signal</keyword>
<accession>A0A7W9KPL1</accession>
<keyword evidence="6" id="KW-1185">Reference proteome</keyword>
<evidence type="ECO:0000313" key="5">
    <source>
        <dbReference type="EMBL" id="MBB5896307.1"/>
    </source>
</evidence>
<evidence type="ECO:0000256" key="2">
    <source>
        <dbReference type="ARBA" id="ARBA00007639"/>
    </source>
</evidence>
<feature type="domain" description="Periplasmic binding protein" evidence="4">
    <location>
        <begin position="80"/>
        <end position="344"/>
    </location>
</feature>
<comment type="caution">
    <text evidence="5">The sequence shown here is derived from an EMBL/GenBank/DDBJ whole genome shotgun (WGS) entry which is preliminary data.</text>
</comment>
<evidence type="ECO:0000256" key="1">
    <source>
        <dbReference type="ARBA" id="ARBA00004196"/>
    </source>
</evidence>
<proteinExistence type="inferred from homology"/>
<evidence type="ECO:0000256" key="3">
    <source>
        <dbReference type="ARBA" id="ARBA00022729"/>
    </source>
</evidence>